<accession>A0AAU9MWQ6</accession>
<sequence length="144" mass="16188">MDSFVRGLLNVILVLLPTLTRPGTLPHPFSVDIATAKDSPNPPLHPFFLLISSSLCSFYYGRFNACDGFGDAAGIGHVDVPMWRRCRAVASVQRRSLGLYGSFRYDDTFIVSSNYRHQVKLSHKLSITLFLRVLFIYQSPPHTN</sequence>
<name>A0AAU9MWQ6_9ASTR</name>
<keyword evidence="3" id="KW-1185">Reference proteome</keyword>
<dbReference type="EMBL" id="CAKMRJ010003334">
    <property type="protein sequence ID" value="CAH1431052.1"/>
    <property type="molecule type" value="Genomic_DNA"/>
</dbReference>
<reference evidence="2 3" key="1">
    <citation type="submission" date="2022-01" db="EMBL/GenBank/DDBJ databases">
        <authorList>
            <person name="Xiong W."/>
            <person name="Schranz E."/>
        </authorList>
    </citation>
    <scope>NUCLEOTIDE SEQUENCE [LARGE SCALE GENOMIC DNA]</scope>
</reference>
<comment type="caution">
    <text evidence="2">The sequence shown here is derived from an EMBL/GenBank/DDBJ whole genome shotgun (WGS) entry which is preliminary data.</text>
</comment>
<feature type="chain" id="PRO_5043728794" description="Secreted protein" evidence="1">
    <location>
        <begin position="23"/>
        <end position="144"/>
    </location>
</feature>
<feature type="signal peptide" evidence="1">
    <location>
        <begin position="1"/>
        <end position="22"/>
    </location>
</feature>
<dbReference type="AlphaFoldDB" id="A0AAU9MWQ6"/>
<dbReference type="Proteomes" id="UP001157418">
    <property type="component" value="Unassembled WGS sequence"/>
</dbReference>
<evidence type="ECO:0000313" key="3">
    <source>
        <dbReference type="Proteomes" id="UP001157418"/>
    </source>
</evidence>
<organism evidence="2 3">
    <name type="scientific">Lactuca virosa</name>
    <dbReference type="NCBI Taxonomy" id="75947"/>
    <lineage>
        <taxon>Eukaryota</taxon>
        <taxon>Viridiplantae</taxon>
        <taxon>Streptophyta</taxon>
        <taxon>Embryophyta</taxon>
        <taxon>Tracheophyta</taxon>
        <taxon>Spermatophyta</taxon>
        <taxon>Magnoliopsida</taxon>
        <taxon>eudicotyledons</taxon>
        <taxon>Gunneridae</taxon>
        <taxon>Pentapetalae</taxon>
        <taxon>asterids</taxon>
        <taxon>campanulids</taxon>
        <taxon>Asterales</taxon>
        <taxon>Asteraceae</taxon>
        <taxon>Cichorioideae</taxon>
        <taxon>Cichorieae</taxon>
        <taxon>Lactucinae</taxon>
        <taxon>Lactuca</taxon>
    </lineage>
</organism>
<evidence type="ECO:0008006" key="4">
    <source>
        <dbReference type="Google" id="ProtNLM"/>
    </source>
</evidence>
<protein>
    <recommendedName>
        <fullName evidence="4">Secreted protein</fullName>
    </recommendedName>
</protein>
<proteinExistence type="predicted"/>
<evidence type="ECO:0000313" key="2">
    <source>
        <dbReference type="EMBL" id="CAH1431052.1"/>
    </source>
</evidence>
<evidence type="ECO:0000256" key="1">
    <source>
        <dbReference type="SAM" id="SignalP"/>
    </source>
</evidence>
<gene>
    <name evidence="2" type="ORF">LVIROSA_LOCUS17784</name>
</gene>
<keyword evidence="1" id="KW-0732">Signal</keyword>